<sequence>MARKKKVVKVFTDDPVSKKEEPLQNAVVQEEEHVVQEEELVVQEEEHVVQEEEEEQVAQEEEEHVVQEEEHIAQEDALQKDAFDQEEPFQEYTIEEEPAVEEEYAFEEPLQEDAFDEEETIEEEPTFEEEHLTVAEVPFVEDTLETETIELSIDEITQPLVETYFQNFQQNNYIPGPVSVPRRRPPPFFYQPQRIQNPYQHLRKFAF</sequence>
<feature type="compositionally biased region" description="Basic and acidic residues" evidence="1">
    <location>
        <begin position="64"/>
        <end position="83"/>
    </location>
</feature>
<protein>
    <submittedName>
        <fullName evidence="2">Uncharacterized protein</fullName>
    </submittedName>
</protein>
<feature type="region of interest" description="Disordered" evidence="1">
    <location>
        <begin position="107"/>
        <end position="128"/>
    </location>
</feature>
<dbReference type="AlphaFoldDB" id="A0A6C0HD11"/>
<evidence type="ECO:0000256" key="1">
    <source>
        <dbReference type="SAM" id="MobiDB-lite"/>
    </source>
</evidence>
<evidence type="ECO:0000313" key="2">
    <source>
        <dbReference type="EMBL" id="QHT78468.1"/>
    </source>
</evidence>
<proteinExistence type="predicted"/>
<reference evidence="2" key="1">
    <citation type="journal article" date="2020" name="Nature">
        <title>Giant virus diversity and host interactions through global metagenomics.</title>
        <authorList>
            <person name="Schulz F."/>
            <person name="Roux S."/>
            <person name="Paez-Espino D."/>
            <person name="Jungbluth S."/>
            <person name="Walsh D.A."/>
            <person name="Denef V.J."/>
            <person name="McMahon K.D."/>
            <person name="Konstantinidis K.T."/>
            <person name="Eloe-Fadrosh E.A."/>
            <person name="Kyrpides N.C."/>
            <person name="Woyke T."/>
        </authorList>
    </citation>
    <scope>NUCLEOTIDE SEQUENCE</scope>
    <source>
        <strain evidence="2">GVMAG-M-3300023179-91</strain>
    </source>
</reference>
<accession>A0A6C0HD11</accession>
<name>A0A6C0HD11_9ZZZZ</name>
<feature type="compositionally biased region" description="Acidic residues" evidence="1">
    <location>
        <begin position="107"/>
        <end position="127"/>
    </location>
</feature>
<feature type="compositionally biased region" description="Acidic residues" evidence="1">
    <location>
        <begin position="51"/>
        <end position="63"/>
    </location>
</feature>
<dbReference type="EMBL" id="MN739932">
    <property type="protein sequence ID" value="QHT78468.1"/>
    <property type="molecule type" value="Genomic_DNA"/>
</dbReference>
<organism evidence="2">
    <name type="scientific">viral metagenome</name>
    <dbReference type="NCBI Taxonomy" id="1070528"/>
    <lineage>
        <taxon>unclassified sequences</taxon>
        <taxon>metagenomes</taxon>
        <taxon>organismal metagenomes</taxon>
    </lineage>
</organism>
<feature type="region of interest" description="Disordered" evidence="1">
    <location>
        <begin position="22"/>
        <end position="90"/>
    </location>
</feature>